<dbReference type="EMBL" id="WKLC01002223">
    <property type="protein sequence ID" value="MSE18934.1"/>
    <property type="molecule type" value="Genomic_DNA"/>
</dbReference>
<dbReference type="AlphaFoldDB" id="A0A7X2SZ78"/>
<feature type="non-terminal residue" evidence="1">
    <location>
        <position position="68"/>
    </location>
</feature>
<name>A0A7X2SZ78_ENTAG</name>
<sequence length="68" mass="7475">MELTAQYRRMLGALLPRGPAWDSEDLLLTGLAPSLAEVHGRGDALMLETDPHSVTELIDRYENISGLP</sequence>
<accession>A0A7X2SZ78</accession>
<proteinExistence type="predicted"/>
<evidence type="ECO:0000313" key="2">
    <source>
        <dbReference type="Proteomes" id="UP000461948"/>
    </source>
</evidence>
<gene>
    <name evidence="1" type="ORF">GKC49_28690</name>
</gene>
<evidence type="ECO:0000313" key="1">
    <source>
        <dbReference type="EMBL" id="MSE18934.1"/>
    </source>
</evidence>
<comment type="caution">
    <text evidence="1">The sequence shown here is derived from an EMBL/GenBank/DDBJ whole genome shotgun (WGS) entry which is preliminary data.</text>
</comment>
<dbReference type="Proteomes" id="UP000461948">
    <property type="component" value="Unassembled WGS sequence"/>
</dbReference>
<organism evidence="1 2">
    <name type="scientific">Enterobacter agglomerans</name>
    <name type="common">Erwinia herbicola</name>
    <name type="synonym">Pantoea agglomerans</name>
    <dbReference type="NCBI Taxonomy" id="549"/>
    <lineage>
        <taxon>Bacteria</taxon>
        <taxon>Pseudomonadati</taxon>
        <taxon>Pseudomonadota</taxon>
        <taxon>Gammaproteobacteria</taxon>
        <taxon>Enterobacterales</taxon>
        <taxon>Erwiniaceae</taxon>
        <taxon>Pantoea</taxon>
        <taxon>Pantoea agglomerans group</taxon>
    </lineage>
</organism>
<reference evidence="1 2" key="1">
    <citation type="submission" date="2019-11" db="EMBL/GenBank/DDBJ databases">
        <title>Draft Genome Sequence of Plant Growth-Promoting Rhizosphere-Associated Bacteria.</title>
        <authorList>
            <person name="Vasilyev I.Y."/>
            <person name="Radchenko V."/>
            <person name="Ilnitskaya E.V."/>
        </authorList>
    </citation>
    <scope>NUCLEOTIDE SEQUENCE [LARGE SCALE GENOMIC DNA]</scope>
    <source>
        <strain evidence="1 2">VRA_MhP_f</strain>
    </source>
</reference>
<protein>
    <submittedName>
        <fullName evidence="1">DUF2313 domain-containing protein</fullName>
    </submittedName>
</protein>